<reference evidence="8" key="2">
    <citation type="submission" date="2025-09" db="UniProtKB">
        <authorList>
            <consortium name="Ensembl"/>
        </authorList>
    </citation>
    <scope>IDENTIFICATION</scope>
</reference>
<evidence type="ECO:0000313" key="8">
    <source>
        <dbReference type="Ensembl" id="ENSSMRP00000023045.1"/>
    </source>
</evidence>
<dbReference type="AlphaFoldDB" id="A0A8D0DWQ9"/>
<dbReference type="GO" id="GO:0008199">
    <property type="term" value="F:ferric iron binding"/>
    <property type="evidence" value="ECO:0007669"/>
    <property type="project" value="InterPro"/>
</dbReference>
<dbReference type="InterPro" id="IPR009078">
    <property type="entry name" value="Ferritin-like_SF"/>
</dbReference>
<dbReference type="Proteomes" id="UP000694421">
    <property type="component" value="Unplaced"/>
</dbReference>
<comment type="function">
    <text evidence="6">Stores iron in a soluble, non-toxic, readily available form. Important for iron homeostasis. Iron is taken up in the ferrous form and deposited as ferric hydroxides after oxidation.</text>
</comment>
<keyword evidence="9" id="KW-1185">Reference proteome</keyword>
<feature type="binding site" evidence="5">
    <location>
        <position position="108"/>
    </location>
    <ligand>
        <name>Fe cation</name>
        <dbReference type="ChEBI" id="CHEBI:24875"/>
        <label>2</label>
    </ligand>
</feature>
<evidence type="ECO:0000256" key="6">
    <source>
        <dbReference type="RuleBase" id="RU361145"/>
    </source>
</evidence>
<accession>A0A8D0DWQ9</accession>
<proteinExistence type="inferred from homology"/>
<dbReference type="PROSITE" id="PS50905">
    <property type="entry name" value="FERRITIN_LIKE"/>
    <property type="match status" value="1"/>
</dbReference>
<organism evidence="8 9">
    <name type="scientific">Salvator merianae</name>
    <name type="common">Argentine black and white tegu</name>
    <name type="synonym">Tupinambis merianae</name>
    <dbReference type="NCBI Taxonomy" id="96440"/>
    <lineage>
        <taxon>Eukaryota</taxon>
        <taxon>Metazoa</taxon>
        <taxon>Chordata</taxon>
        <taxon>Craniata</taxon>
        <taxon>Vertebrata</taxon>
        <taxon>Euteleostomi</taxon>
        <taxon>Lepidosauria</taxon>
        <taxon>Squamata</taxon>
        <taxon>Bifurcata</taxon>
        <taxon>Unidentata</taxon>
        <taxon>Episquamata</taxon>
        <taxon>Laterata</taxon>
        <taxon>Teiioidea</taxon>
        <taxon>Teiidae</taxon>
        <taxon>Salvator</taxon>
    </lineage>
</organism>
<evidence type="ECO:0000256" key="2">
    <source>
        <dbReference type="ARBA" id="ARBA00022434"/>
    </source>
</evidence>
<evidence type="ECO:0000256" key="4">
    <source>
        <dbReference type="ARBA" id="ARBA00023004"/>
    </source>
</evidence>
<dbReference type="InterPro" id="IPR008331">
    <property type="entry name" value="Ferritin_DPS_dom"/>
</dbReference>
<dbReference type="OMA" id="MHLRASN"/>
<name>A0A8D0DWQ9_SALMN</name>
<dbReference type="InterPro" id="IPR009040">
    <property type="entry name" value="Ferritin-like_diiron"/>
</dbReference>
<comment type="similarity">
    <text evidence="1 6">Belongs to the ferritin family.</text>
</comment>
<dbReference type="PANTHER" id="PTHR11431">
    <property type="entry name" value="FERRITIN"/>
    <property type="match status" value="1"/>
</dbReference>
<feature type="domain" description="Ferritin-like diiron" evidence="7">
    <location>
        <begin position="11"/>
        <end position="161"/>
    </location>
</feature>
<dbReference type="PANTHER" id="PTHR11431:SF47">
    <property type="entry name" value="FERRITIN LIGHT CHAIN"/>
    <property type="match status" value="1"/>
</dbReference>
<reference evidence="8" key="1">
    <citation type="submission" date="2025-08" db="UniProtKB">
        <authorList>
            <consortium name="Ensembl"/>
        </authorList>
    </citation>
    <scope>IDENTIFICATION</scope>
</reference>
<keyword evidence="4 5" id="KW-0408">Iron</keyword>
<dbReference type="GO" id="GO:0008198">
    <property type="term" value="F:ferrous iron binding"/>
    <property type="evidence" value="ECO:0007669"/>
    <property type="project" value="TreeGrafter"/>
</dbReference>
<dbReference type="GO" id="GO:0006879">
    <property type="term" value="P:intracellular iron ion homeostasis"/>
    <property type="evidence" value="ECO:0007669"/>
    <property type="project" value="UniProtKB-KW"/>
</dbReference>
<dbReference type="GO" id="GO:0005737">
    <property type="term" value="C:cytoplasm"/>
    <property type="evidence" value="ECO:0007669"/>
    <property type="project" value="TreeGrafter"/>
</dbReference>
<dbReference type="Gene3D" id="1.20.1260.10">
    <property type="match status" value="1"/>
</dbReference>
<evidence type="ECO:0000259" key="7">
    <source>
        <dbReference type="PROSITE" id="PS50905"/>
    </source>
</evidence>
<dbReference type="Pfam" id="PF00210">
    <property type="entry name" value="Ferritin"/>
    <property type="match status" value="1"/>
</dbReference>
<dbReference type="Ensembl" id="ENSSMRT00000026950.1">
    <property type="protein sequence ID" value="ENSSMRP00000023045.1"/>
    <property type="gene ID" value="ENSSMRG00000017879.1"/>
</dbReference>
<dbReference type="InterPro" id="IPR012347">
    <property type="entry name" value="Ferritin-like"/>
</dbReference>
<dbReference type="GeneTree" id="ENSGT00950000182841"/>
<evidence type="ECO:0000256" key="5">
    <source>
        <dbReference type="PIRSR" id="PIRSR601519-1"/>
    </source>
</evidence>
<protein>
    <recommendedName>
        <fullName evidence="6">Ferritin</fullName>
    </recommendedName>
</protein>
<keyword evidence="3 5" id="KW-0479">Metal-binding</keyword>
<evidence type="ECO:0000313" key="9">
    <source>
        <dbReference type="Proteomes" id="UP000694421"/>
    </source>
</evidence>
<dbReference type="FunFam" id="1.20.1260.10:FF:000002">
    <property type="entry name" value="Ferritin, mitochondrial"/>
    <property type="match status" value="1"/>
</dbReference>
<evidence type="ECO:0000256" key="1">
    <source>
        <dbReference type="ARBA" id="ARBA00007513"/>
    </source>
</evidence>
<evidence type="ECO:0000256" key="3">
    <source>
        <dbReference type="ARBA" id="ARBA00022723"/>
    </source>
</evidence>
<dbReference type="InterPro" id="IPR001519">
    <property type="entry name" value="Ferritin"/>
</dbReference>
<keyword evidence="2 6" id="KW-0409">Iron storage</keyword>
<dbReference type="GO" id="GO:0006826">
    <property type="term" value="P:iron ion transport"/>
    <property type="evidence" value="ECO:0007669"/>
    <property type="project" value="InterPro"/>
</dbReference>
<dbReference type="SUPFAM" id="SSF47240">
    <property type="entry name" value="Ferritin-like"/>
    <property type="match status" value="1"/>
</dbReference>
<dbReference type="CDD" id="cd01056">
    <property type="entry name" value="Euk_Ferritin"/>
    <property type="match status" value="1"/>
</dbReference>
<sequence length="170" mass="19476">LTTSQPAFIRQNYHTESEAGVNCLVNRLLQASHSYLSLEFYFNRDDVALSKFSSFFHHLSEEKHEQAEKFLVFQNCRGGRAVLQDVKKPELDEWKNGLAAMEFALQLEKSVNQALLDLHQVTHYLDEEVKLIKKLGDHLTNLKRVRANEDGLGEYLFDCLTLGMGSSKET</sequence>